<sequence>MMDFADRLKLAMAGPPEVKPAELARACGIKQPSVSDWLNRRTKQINGANLLAASELLNVNPWWLADGRGPMRPAIPQREVNEIVGLLQRMDEGVRRIAIAQIKALADLNSENLNSAPAENATERDTVASSTYALNVSEQRQRLKSTLDTGVNRAGKRHKSGGG</sequence>
<evidence type="ECO:0000313" key="4">
    <source>
        <dbReference type="Proteomes" id="UP000189627"/>
    </source>
</evidence>
<dbReference type="InterPro" id="IPR010982">
    <property type="entry name" value="Lambda_DNA-bd_dom_sf"/>
</dbReference>
<accession>A0A1U9UQE2</accession>
<protein>
    <recommendedName>
        <fullName evidence="2">HTH cro/C1-type domain-containing protein</fullName>
    </recommendedName>
</protein>
<dbReference type="InterPro" id="IPR001387">
    <property type="entry name" value="Cro/C1-type_HTH"/>
</dbReference>
<dbReference type="RefSeq" id="WP_123957894.1">
    <property type="nucleotide sequence ID" value="NZ_CP017757.2"/>
</dbReference>
<dbReference type="Proteomes" id="UP000189627">
    <property type="component" value="Chromosome 1"/>
</dbReference>
<dbReference type="PROSITE" id="PS50943">
    <property type="entry name" value="HTH_CROC1"/>
    <property type="match status" value="1"/>
</dbReference>
<reference evidence="4" key="1">
    <citation type="submission" date="2017-02" db="EMBL/GenBank/DDBJ databases">
        <title>Complete genome sequence of Cupriavidus necator strain NH9, a 3-chlorobenzoate degrader.</title>
        <authorList>
            <person name="Moriuchi R."/>
            <person name="Dohra H."/>
            <person name="Ogawa N."/>
        </authorList>
    </citation>
    <scope>NUCLEOTIDE SEQUENCE [LARGE SCALE GENOMIC DNA]</scope>
    <source>
        <strain evidence="4">NH9</strain>
    </source>
</reference>
<evidence type="ECO:0000259" key="2">
    <source>
        <dbReference type="PROSITE" id="PS50943"/>
    </source>
</evidence>
<dbReference type="OrthoDB" id="9788236at2"/>
<name>A0A1U9UQE2_CUPNE</name>
<dbReference type="Pfam" id="PF01381">
    <property type="entry name" value="HTH_3"/>
    <property type="match status" value="1"/>
</dbReference>
<dbReference type="EMBL" id="CP017757">
    <property type="protein sequence ID" value="AQV94779.1"/>
    <property type="molecule type" value="Genomic_DNA"/>
</dbReference>
<dbReference type="Gene3D" id="1.10.260.40">
    <property type="entry name" value="lambda repressor-like DNA-binding domains"/>
    <property type="match status" value="1"/>
</dbReference>
<dbReference type="AlphaFoldDB" id="A0A1U9UQE2"/>
<evidence type="ECO:0000256" key="1">
    <source>
        <dbReference type="SAM" id="MobiDB-lite"/>
    </source>
</evidence>
<dbReference type="CDD" id="cd00093">
    <property type="entry name" value="HTH_XRE"/>
    <property type="match status" value="1"/>
</dbReference>
<dbReference type="GO" id="GO:0003677">
    <property type="term" value="F:DNA binding"/>
    <property type="evidence" value="ECO:0007669"/>
    <property type="project" value="InterPro"/>
</dbReference>
<dbReference type="SUPFAM" id="SSF47413">
    <property type="entry name" value="lambda repressor-like DNA-binding domains"/>
    <property type="match status" value="1"/>
</dbReference>
<feature type="region of interest" description="Disordered" evidence="1">
    <location>
        <begin position="143"/>
        <end position="163"/>
    </location>
</feature>
<proteinExistence type="predicted"/>
<dbReference type="SMART" id="SM00530">
    <property type="entry name" value="HTH_XRE"/>
    <property type="match status" value="1"/>
</dbReference>
<dbReference type="KEGG" id="cuh:BJN34_12900"/>
<feature type="domain" description="HTH cro/C1-type" evidence="2">
    <location>
        <begin position="21"/>
        <end position="64"/>
    </location>
</feature>
<organism evidence="3 4">
    <name type="scientific">Cupriavidus necator</name>
    <name type="common">Alcaligenes eutrophus</name>
    <name type="synonym">Ralstonia eutropha</name>
    <dbReference type="NCBI Taxonomy" id="106590"/>
    <lineage>
        <taxon>Bacteria</taxon>
        <taxon>Pseudomonadati</taxon>
        <taxon>Pseudomonadota</taxon>
        <taxon>Betaproteobacteria</taxon>
        <taxon>Burkholderiales</taxon>
        <taxon>Burkholderiaceae</taxon>
        <taxon>Cupriavidus</taxon>
    </lineage>
</organism>
<evidence type="ECO:0000313" key="3">
    <source>
        <dbReference type="EMBL" id="AQV94779.1"/>
    </source>
</evidence>
<feature type="compositionally biased region" description="Basic residues" evidence="1">
    <location>
        <begin position="154"/>
        <end position="163"/>
    </location>
</feature>
<gene>
    <name evidence="3" type="ORF">BJN34_12900</name>
</gene>